<feature type="domain" description="VWFA" evidence="1">
    <location>
        <begin position="222"/>
        <end position="320"/>
    </location>
</feature>
<dbReference type="AlphaFoldDB" id="A0A4Q1SB29"/>
<dbReference type="EMBL" id="SDMK01000003">
    <property type="protein sequence ID" value="RXS94341.1"/>
    <property type="molecule type" value="Genomic_DNA"/>
</dbReference>
<gene>
    <name evidence="2" type="ORF">ESZ00_14715</name>
</gene>
<dbReference type="InterPro" id="IPR002035">
    <property type="entry name" value="VWF_A"/>
</dbReference>
<dbReference type="CDD" id="cd00198">
    <property type="entry name" value="vWFA"/>
    <property type="match status" value="1"/>
</dbReference>
<dbReference type="Gene3D" id="3.40.50.410">
    <property type="entry name" value="von Willebrand factor, type A domain"/>
    <property type="match status" value="1"/>
</dbReference>
<evidence type="ECO:0000259" key="1">
    <source>
        <dbReference type="Pfam" id="PF13519"/>
    </source>
</evidence>
<keyword evidence="3" id="KW-1185">Reference proteome</keyword>
<proteinExistence type="predicted"/>
<dbReference type="InterPro" id="IPR036465">
    <property type="entry name" value="vWFA_dom_sf"/>
</dbReference>
<organism evidence="2 3">
    <name type="scientific">Silvibacterium dinghuense</name>
    <dbReference type="NCBI Taxonomy" id="1560006"/>
    <lineage>
        <taxon>Bacteria</taxon>
        <taxon>Pseudomonadati</taxon>
        <taxon>Acidobacteriota</taxon>
        <taxon>Terriglobia</taxon>
        <taxon>Terriglobales</taxon>
        <taxon>Acidobacteriaceae</taxon>
        <taxon>Silvibacterium</taxon>
    </lineage>
</organism>
<sequence>MKRVRYSKFTGDLASEIDMEDLLKALSDYMLDSGFSNPFQPYQDLEHTLDDLREALRQALLSGELFDEPMQQKIEQLEEEGKLDELIDRLIERMQQENYIRAESAPGSGTITEGSGEVGSAMGGARFEVTDKSLDFLGYRTLRDLLGSLGKSSAGRHDTRHWATGIESSGASRLYEFGDVLNLDTTATLTSAIAREGLTVPLNIAYSDLHVHQCEYQSSCATVVMLDCSHSMILYGEDRFTPAKRVAMAMAHLIRTQYPGDSLSLVLFHDSAEELPVSQLARVKVGPWHTNTREGLRVAQRILKAQRTDMKQIVMITDGKPSALTLEDGRIYKNAFGLDPLVVSETLEEVARCKRSNIMINTFMLTSDPMLVEFVHQVSEMCRGKAYFTTPETLGEYLLMDFMQRKSRTIH</sequence>
<dbReference type="Pfam" id="PF13519">
    <property type="entry name" value="VWA_2"/>
    <property type="match status" value="1"/>
</dbReference>
<reference evidence="2 3" key="1">
    <citation type="journal article" date="2016" name="Int. J. Syst. Evol. Microbiol.">
        <title>Acidipila dinghuensis sp. nov., an acidobacterium isolated from forest soil.</title>
        <authorList>
            <person name="Jiang Y.W."/>
            <person name="Wang J."/>
            <person name="Chen M.H."/>
            <person name="Lv Y.Y."/>
            <person name="Qiu L.H."/>
        </authorList>
    </citation>
    <scope>NUCLEOTIDE SEQUENCE [LARGE SCALE GENOMIC DNA]</scope>
    <source>
        <strain evidence="2 3">DHOF10</strain>
    </source>
</reference>
<accession>A0A4Q1SB29</accession>
<evidence type="ECO:0000313" key="2">
    <source>
        <dbReference type="EMBL" id="RXS94341.1"/>
    </source>
</evidence>
<dbReference type="RefSeq" id="WP_129209079.1">
    <property type="nucleotide sequence ID" value="NZ_BMGU01000005.1"/>
</dbReference>
<dbReference type="Proteomes" id="UP000290253">
    <property type="component" value="Unassembled WGS sequence"/>
</dbReference>
<evidence type="ECO:0000313" key="3">
    <source>
        <dbReference type="Proteomes" id="UP000290253"/>
    </source>
</evidence>
<protein>
    <submittedName>
        <fullName evidence="2">VWA domain-containing protein</fullName>
    </submittedName>
</protein>
<name>A0A4Q1SB29_9BACT</name>
<comment type="caution">
    <text evidence="2">The sequence shown here is derived from an EMBL/GenBank/DDBJ whole genome shotgun (WGS) entry which is preliminary data.</text>
</comment>
<dbReference type="SUPFAM" id="SSF53300">
    <property type="entry name" value="vWA-like"/>
    <property type="match status" value="1"/>
</dbReference>
<dbReference type="OrthoDB" id="9766126at2"/>